<feature type="transmembrane region" description="Helical" evidence="2">
    <location>
        <begin position="493"/>
        <end position="519"/>
    </location>
</feature>
<evidence type="ECO:0000313" key="4">
    <source>
        <dbReference type="EMBL" id="VHO00706.1"/>
    </source>
</evidence>
<keyword evidence="2" id="KW-0472">Membrane</keyword>
<proteinExistence type="predicted"/>
<protein>
    <submittedName>
        <fullName evidence="4">Uncharacterized protein</fullName>
    </submittedName>
</protein>
<keyword evidence="2" id="KW-1133">Transmembrane helix</keyword>
<feature type="compositionally biased region" description="Basic residues" evidence="1">
    <location>
        <begin position="749"/>
        <end position="762"/>
    </location>
</feature>
<dbReference type="RefSeq" id="WP_148417675.1">
    <property type="nucleotide sequence ID" value="NZ_LR584267.1"/>
</dbReference>
<feature type="transmembrane region" description="Helical" evidence="2">
    <location>
        <begin position="285"/>
        <end position="307"/>
    </location>
</feature>
<organism evidence="4 5">
    <name type="scientific">Lawsonella clevelandensis</name>
    <dbReference type="NCBI Taxonomy" id="1528099"/>
    <lineage>
        <taxon>Bacteria</taxon>
        <taxon>Bacillati</taxon>
        <taxon>Actinomycetota</taxon>
        <taxon>Actinomycetes</taxon>
        <taxon>Mycobacteriales</taxon>
        <taxon>Lawsonellaceae</taxon>
        <taxon>Lawsonella</taxon>
    </lineage>
</organism>
<feature type="transmembrane region" description="Helical" evidence="2">
    <location>
        <begin position="341"/>
        <end position="374"/>
    </location>
</feature>
<feature type="transmembrane region" description="Helical" evidence="2">
    <location>
        <begin position="525"/>
        <end position="553"/>
    </location>
</feature>
<evidence type="ECO:0000313" key="5">
    <source>
        <dbReference type="Proteomes" id="UP000324288"/>
    </source>
</evidence>
<feature type="signal peptide" evidence="3">
    <location>
        <begin position="1"/>
        <end position="25"/>
    </location>
</feature>
<accession>A0A5E3ZXJ6</accession>
<feature type="compositionally biased region" description="Basic and acidic residues" evidence="1">
    <location>
        <begin position="736"/>
        <end position="748"/>
    </location>
</feature>
<feature type="transmembrane region" description="Helical" evidence="2">
    <location>
        <begin position="224"/>
        <end position="245"/>
    </location>
</feature>
<dbReference type="Proteomes" id="UP000324288">
    <property type="component" value="Chromosome"/>
</dbReference>
<dbReference type="EMBL" id="LR584267">
    <property type="protein sequence ID" value="VHO00706.1"/>
    <property type="molecule type" value="Genomic_DNA"/>
</dbReference>
<feature type="transmembrane region" description="Helical" evidence="2">
    <location>
        <begin position="616"/>
        <end position="637"/>
    </location>
</feature>
<evidence type="ECO:0000256" key="3">
    <source>
        <dbReference type="SAM" id="SignalP"/>
    </source>
</evidence>
<feature type="transmembrane region" description="Helical" evidence="2">
    <location>
        <begin position="588"/>
        <end position="609"/>
    </location>
</feature>
<evidence type="ECO:0000256" key="1">
    <source>
        <dbReference type="SAM" id="MobiDB-lite"/>
    </source>
</evidence>
<reference evidence="4 5" key="1">
    <citation type="submission" date="2019-04" db="EMBL/GenBank/DDBJ databases">
        <authorList>
            <person name="Seth-Smith MB H."/>
            <person name="Seth-Smith H."/>
        </authorList>
    </citation>
    <scope>NUCLEOTIDE SEQUENCE [LARGE SCALE GENOMIC DNA]</scope>
    <source>
        <strain evidence="4">USB-603019</strain>
    </source>
</reference>
<dbReference type="AlphaFoldDB" id="A0A5E3ZXJ6"/>
<feature type="region of interest" description="Disordered" evidence="1">
    <location>
        <begin position="89"/>
        <end position="121"/>
    </location>
</feature>
<sequence length="780" mass="80722">MKARITAAAVAVFAALGLGAGAANATEAPASTPESASTTAPVMQVVDSALHSIDLGQDSTRTPASPASDVLKFLQDGITLAGRDVLLGDLRKDDTPKPNPEDNGFVYDNPAPPFELPNLGQKPDEKGPAPVIFEWAGKAADGLLGLFSFIPFVKDFRDSPAWQSDYLRIGLGLSLIAAPFALVTVPAGIIGGLATSFVLATIAASPGLFLGFALGFPWGVLPGLLIALVGGIFLLLSGILMPFWLLGGIAMISIGAVALALEAGVITGTGGAATAILALAGPPAIALIVFGVVAVIFGLMPLLPVLISLGIIGLGFTVFIIPILIGLAITSPLWLPIFAVVFFGSALITVPVGFLLGLLAVAIFPIATYLVWLWRGPTHPVKGMPEPGKRDLDAEDKALQENGKADSALERQKDLAKKAEKSEEERKAAADKLALMSLRDNVAPKNPLNVIGDYMDWFWDSMQWYLGQLPFIGPSLQRGINGMRASKMWKSDLFRIGVTVSLFTVVVIPVVAVVASLGFSALAGIATAVITDLVLALPLLGLGLLLGGIVLAIGAIFVPLLFLAGIAAIVIGIILMISGITLSLTGALVAGVPVALLGALIILAGLLGMGIAIIPLIWIPFFALFAVLAVVVIVLLYAVGMVLAAPVAIGLGLAVAAVLAVVLTPIVPIVSIPVGLVVLGIAVIFGLVLPTRPKGEKAPRVTKENDPDYLPKDERPAPSDTKEDDNIPGVDLWNEEDAKANATKDAKKATNKAKKDTKKAANKKLPGVGLGTQSDYGLAS</sequence>
<feature type="region of interest" description="Disordered" evidence="1">
    <location>
        <begin position="694"/>
        <end position="780"/>
    </location>
</feature>
<keyword evidence="2" id="KW-0812">Transmembrane</keyword>
<feature type="transmembrane region" description="Helical" evidence="2">
    <location>
        <begin position="166"/>
        <end position="190"/>
    </location>
</feature>
<keyword evidence="5" id="KW-1185">Reference proteome</keyword>
<feature type="chain" id="PRO_5023007018" evidence="3">
    <location>
        <begin position="26"/>
        <end position="780"/>
    </location>
</feature>
<gene>
    <name evidence="4" type="ORF">LC603019_00950</name>
</gene>
<feature type="transmembrane region" description="Helical" evidence="2">
    <location>
        <begin position="560"/>
        <end position="582"/>
    </location>
</feature>
<feature type="compositionally biased region" description="Basic and acidic residues" evidence="1">
    <location>
        <begin position="694"/>
        <end position="725"/>
    </location>
</feature>
<feature type="compositionally biased region" description="Basic and acidic residues" evidence="1">
    <location>
        <begin position="89"/>
        <end position="100"/>
    </location>
</feature>
<feature type="compositionally biased region" description="Polar residues" evidence="1">
    <location>
        <begin position="771"/>
        <end position="780"/>
    </location>
</feature>
<feature type="transmembrane region" description="Helical" evidence="2">
    <location>
        <begin position="670"/>
        <end position="689"/>
    </location>
</feature>
<feature type="transmembrane region" description="Helical" evidence="2">
    <location>
        <begin position="643"/>
        <end position="663"/>
    </location>
</feature>
<keyword evidence="3" id="KW-0732">Signal</keyword>
<name>A0A5E3ZXJ6_9ACTN</name>
<feature type="region of interest" description="Disordered" evidence="1">
    <location>
        <begin position="403"/>
        <end position="423"/>
    </location>
</feature>
<evidence type="ECO:0000256" key="2">
    <source>
        <dbReference type="SAM" id="Phobius"/>
    </source>
</evidence>